<dbReference type="EMBL" id="BMXR01000021">
    <property type="protein sequence ID" value="GGX75311.1"/>
    <property type="molecule type" value="Genomic_DNA"/>
</dbReference>
<proteinExistence type="inferred from homology"/>
<dbReference type="Pfam" id="PF02108">
    <property type="entry name" value="FliH"/>
    <property type="match status" value="1"/>
</dbReference>
<evidence type="ECO:0000256" key="6">
    <source>
        <dbReference type="ARBA" id="ARBA00022927"/>
    </source>
</evidence>
<reference evidence="9" key="1">
    <citation type="journal article" date="2014" name="Int. J. Syst. Evol. Microbiol.">
        <title>Complete genome sequence of Corynebacterium casei LMG S-19264T (=DSM 44701T), isolated from a smear-ripened cheese.</title>
        <authorList>
            <consortium name="US DOE Joint Genome Institute (JGI-PGF)"/>
            <person name="Walter F."/>
            <person name="Albersmeier A."/>
            <person name="Kalinowski J."/>
            <person name="Ruckert C."/>
        </authorList>
    </citation>
    <scope>NUCLEOTIDE SEQUENCE</scope>
    <source>
        <strain evidence="9">KCTC 22169</strain>
    </source>
</reference>
<keyword evidence="7" id="KW-1006">Bacterial flagellum protein export</keyword>
<keyword evidence="4" id="KW-0813">Transport</keyword>
<dbReference type="InterPro" id="IPR051472">
    <property type="entry name" value="T3SS_Stator/FliH"/>
</dbReference>
<dbReference type="InterPro" id="IPR018035">
    <property type="entry name" value="Flagellar_FliH/T3SS_HrpE"/>
</dbReference>
<dbReference type="AlphaFoldDB" id="A0A918NIB9"/>
<evidence type="ECO:0000256" key="7">
    <source>
        <dbReference type="ARBA" id="ARBA00023225"/>
    </source>
</evidence>
<evidence type="ECO:0000256" key="5">
    <source>
        <dbReference type="ARBA" id="ARBA00022795"/>
    </source>
</evidence>
<evidence type="ECO:0000256" key="4">
    <source>
        <dbReference type="ARBA" id="ARBA00022448"/>
    </source>
</evidence>
<keyword evidence="10" id="KW-1185">Reference proteome</keyword>
<comment type="similarity">
    <text evidence="2">Belongs to the FliH family.</text>
</comment>
<dbReference type="PANTHER" id="PTHR34982">
    <property type="entry name" value="YOP PROTEINS TRANSLOCATION PROTEIN L"/>
    <property type="match status" value="1"/>
</dbReference>
<comment type="caution">
    <text evidence="9">The sequence shown here is derived from an EMBL/GenBank/DDBJ whole genome shotgun (WGS) entry which is preliminary data.</text>
</comment>
<evidence type="ECO:0000256" key="1">
    <source>
        <dbReference type="ARBA" id="ARBA00003041"/>
    </source>
</evidence>
<dbReference type="GO" id="GO:0044781">
    <property type="term" value="P:bacterial-type flagellum organization"/>
    <property type="evidence" value="ECO:0007669"/>
    <property type="project" value="UniProtKB-KW"/>
</dbReference>
<gene>
    <name evidence="9" type="ORF">GCM10007392_48070</name>
</gene>
<evidence type="ECO:0000256" key="2">
    <source>
        <dbReference type="ARBA" id="ARBA00006602"/>
    </source>
</evidence>
<dbReference type="GO" id="GO:0015031">
    <property type="term" value="P:protein transport"/>
    <property type="evidence" value="ECO:0007669"/>
    <property type="project" value="UniProtKB-KW"/>
</dbReference>
<dbReference type="RefSeq" id="WP_189613648.1">
    <property type="nucleotide sequence ID" value="NZ_BMXR01000021.1"/>
</dbReference>
<organism evidence="9 10">
    <name type="scientific">Saccharospirillum salsuginis</name>
    <dbReference type="NCBI Taxonomy" id="418750"/>
    <lineage>
        <taxon>Bacteria</taxon>
        <taxon>Pseudomonadati</taxon>
        <taxon>Pseudomonadota</taxon>
        <taxon>Gammaproteobacteria</taxon>
        <taxon>Oceanospirillales</taxon>
        <taxon>Saccharospirillaceae</taxon>
        <taxon>Saccharospirillum</taxon>
    </lineage>
</organism>
<name>A0A918NIB9_9GAMM</name>
<keyword evidence="6" id="KW-0653">Protein transport</keyword>
<protein>
    <recommendedName>
        <fullName evidence="3">Flagellar assembly protein FliH</fullName>
    </recommendedName>
</protein>
<evidence type="ECO:0000256" key="3">
    <source>
        <dbReference type="ARBA" id="ARBA00016507"/>
    </source>
</evidence>
<evidence type="ECO:0000259" key="8">
    <source>
        <dbReference type="Pfam" id="PF02108"/>
    </source>
</evidence>
<feature type="domain" description="Flagellar assembly protein FliH/Type III secretion system HrpE" evidence="8">
    <location>
        <begin position="79"/>
        <end position="199"/>
    </location>
</feature>
<evidence type="ECO:0000313" key="10">
    <source>
        <dbReference type="Proteomes" id="UP000626148"/>
    </source>
</evidence>
<reference evidence="9" key="2">
    <citation type="submission" date="2020-09" db="EMBL/GenBank/DDBJ databases">
        <authorList>
            <person name="Sun Q."/>
            <person name="Kim S."/>
        </authorList>
    </citation>
    <scope>NUCLEOTIDE SEQUENCE</scope>
    <source>
        <strain evidence="9">KCTC 22169</strain>
    </source>
</reference>
<accession>A0A918NIB9</accession>
<dbReference type="PANTHER" id="PTHR34982:SF1">
    <property type="entry name" value="FLAGELLAR ASSEMBLY PROTEIN FLIH"/>
    <property type="match status" value="1"/>
</dbReference>
<dbReference type="Proteomes" id="UP000626148">
    <property type="component" value="Unassembled WGS sequence"/>
</dbReference>
<dbReference type="GO" id="GO:0005829">
    <property type="term" value="C:cytosol"/>
    <property type="evidence" value="ECO:0007669"/>
    <property type="project" value="TreeGrafter"/>
</dbReference>
<comment type="function">
    <text evidence="1">Needed for flagellar regrowth and assembly.</text>
</comment>
<keyword evidence="5" id="KW-1005">Bacterial flagellum biogenesis</keyword>
<evidence type="ECO:0000313" key="9">
    <source>
        <dbReference type="EMBL" id="GGX75311.1"/>
    </source>
</evidence>
<sequence length="210" mass="23686">MTTLAIFDTQPQVEERRWSLVAQTRRIPKAAFRELEHADRILREAESVWQDARHEADALRRRAFDEGRQAGWDQALAETLDTLTDAQHQAQAFAEQSDRRVLQLAAELVRKILPRLSTQDIVDDLLLQALNAMNAGRYIQVRVHPDHRALVEQTLARRGGGPGPAESVTVVTDPTLDRYDCRVESELGRIEAGFHQQLAALLTQAEEPAP</sequence>